<accession>A0A022VU42</accession>
<evidence type="ECO:0000256" key="1">
    <source>
        <dbReference type="SAM" id="Phobius"/>
    </source>
</evidence>
<keyword evidence="1" id="KW-0812">Transmembrane</keyword>
<dbReference type="Proteomes" id="UP000023758">
    <property type="component" value="Unassembled WGS sequence"/>
</dbReference>
<evidence type="ECO:0000313" key="2">
    <source>
        <dbReference type="EMBL" id="EZF49556.1"/>
    </source>
</evidence>
<keyword evidence="1" id="KW-0472">Membrane</keyword>
<organism evidence="2">
    <name type="scientific">Trichophyton rubrum CBS 288.86</name>
    <dbReference type="NCBI Taxonomy" id="1215330"/>
    <lineage>
        <taxon>Eukaryota</taxon>
        <taxon>Fungi</taxon>
        <taxon>Dikarya</taxon>
        <taxon>Ascomycota</taxon>
        <taxon>Pezizomycotina</taxon>
        <taxon>Eurotiomycetes</taxon>
        <taxon>Eurotiomycetidae</taxon>
        <taxon>Onygenales</taxon>
        <taxon>Arthrodermataceae</taxon>
        <taxon>Trichophyton</taxon>
    </lineage>
</organism>
<dbReference type="EMBL" id="KK207901">
    <property type="protein sequence ID" value="EZF49556.1"/>
    <property type="molecule type" value="Genomic_DNA"/>
</dbReference>
<feature type="transmembrane region" description="Helical" evidence="1">
    <location>
        <begin position="89"/>
        <end position="107"/>
    </location>
</feature>
<keyword evidence="1" id="KW-1133">Transmembrane helix</keyword>
<proteinExistence type="predicted"/>
<reference evidence="2" key="1">
    <citation type="submission" date="2014-02" db="EMBL/GenBank/DDBJ databases">
        <title>The Genome Sequence of Trichophyton rubrum (morphotype fischeri) CBS 288.86.</title>
        <authorList>
            <consortium name="The Broad Institute Genomics Platform"/>
            <person name="Cuomo C.A."/>
            <person name="White T.C."/>
            <person name="Graser Y."/>
            <person name="Martinez-Rossi N."/>
            <person name="Heitman J."/>
            <person name="Young S.K."/>
            <person name="Zeng Q."/>
            <person name="Gargeya S."/>
            <person name="Abouelleil A."/>
            <person name="Alvarado L."/>
            <person name="Chapman S.B."/>
            <person name="Gainer-Dewar J."/>
            <person name="Goldberg J."/>
            <person name="Griggs A."/>
            <person name="Gujja S."/>
            <person name="Hansen M."/>
            <person name="Howarth C."/>
            <person name="Imamovic A."/>
            <person name="Larimer J."/>
            <person name="Martinez D."/>
            <person name="Murphy C."/>
            <person name="Pearson M.D."/>
            <person name="Persinoti G."/>
            <person name="Poon T."/>
            <person name="Priest M."/>
            <person name="Roberts A.D."/>
            <person name="Saif S."/>
            <person name="Shea T.D."/>
            <person name="Sykes S.N."/>
            <person name="Wortman J."/>
            <person name="Nusbaum C."/>
            <person name="Birren B."/>
        </authorList>
    </citation>
    <scope>NUCLEOTIDE SEQUENCE [LARGE SCALE GENOMIC DNA]</scope>
    <source>
        <strain evidence="2">CBS 288.86</strain>
    </source>
</reference>
<name>A0A022VU42_TRIRU</name>
<dbReference type="HOGENOM" id="CLU_2198872_0_0_1"/>
<gene>
    <name evidence="2" type="ORF">H103_06937</name>
</gene>
<sequence>MAPMEYALLVFSRQDHRLLIPSTAAYSMLQNTESVKCTYHVFGQRGHGIHPLEWKYIEGAKCRSGMGEKVKSCRKFDGVVAFHRSSTSAFFLHLILPVIAIFTAMLWS</sequence>
<dbReference type="AlphaFoldDB" id="A0A022VU42"/>
<protein>
    <submittedName>
        <fullName evidence="2">Uncharacterized protein</fullName>
    </submittedName>
</protein>